<keyword evidence="2" id="KW-1185">Reference proteome</keyword>
<dbReference type="Proteomes" id="UP000655588">
    <property type="component" value="Unassembled WGS sequence"/>
</dbReference>
<sequence length="61" mass="7108">MVTNIMAAIFHSSSGTMKRDDMYPSSRYATYEYEDDTVPHSSHNYYETSEYPGNILIILHR</sequence>
<accession>A0A833RYQ1</accession>
<dbReference type="AlphaFoldDB" id="A0A833RYQ1"/>
<reference evidence="1" key="1">
    <citation type="submission" date="2019-11" db="EMBL/GenBank/DDBJ databases">
        <title>The nuclear and mitochondrial genomes of Frieseomelitta varia - a highly eusocial stingless bee (Meliponini) with a permanently sterile worker caste.</title>
        <authorList>
            <person name="Freitas F.C.P."/>
            <person name="Lourenco A.P."/>
            <person name="Nunes F.M.F."/>
            <person name="Paschoal A.R."/>
            <person name="Abreu F.C.P."/>
            <person name="Barbin F.O."/>
            <person name="Bataglia L."/>
            <person name="Cardoso-Junior C.A.M."/>
            <person name="Cervoni M.S."/>
            <person name="Silva S.R."/>
            <person name="Dalarmi F."/>
            <person name="Del Lama M.A."/>
            <person name="Depintor T.S."/>
            <person name="Ferreira K.M."/>
            <person name="Goria P.S."/>
            <person name="Jaskot M.C."/>
            <person name="Lago D.C."/>
            <person name="Luna-Lucena D."/>
            <person name="Moda L.M."/>
            <person name="Nascimento L."/>
            <person name="Pedrino M."/>
            <person name="Rabico F.O."/>
            <person name="Sanches F.C."/>
            <person name="Santos D.E."/>
            <person name="Santos C.G."/>
            <person name="Vieira J."/>
            <person name="Lopes T.F."/>
            <person name="Barchuk A.R."/>
            <person name="Hartfelder K."/>
            <person name="Simoes Z.L.P."/>
            <person name="Bitondi M.M.G."/>
            <person name="Pinheiro D.G."/>
        </authorList>
    </citation>
    <scope>NUCLEOTIDE SEQUENCE</scope>
    <source>
        <strain evidence="1">USP_RPSP 00005682</strain>
        <tissue evidence="1">Whole individual</tissue>
    </source>
</reference>
<comment type="caution">
    <text evidence="1">The sequence shown here is derived from an EMBL/GenBank/DDBJ whole genome shotgun (WGS) entry which is preliminary data.</text>
</comment>
<name>A0A833RYQ1_9HYME</name>
<proteinExistence type="predicted"/>
<evidence type="ECO:0000313" key="1">
    <source>
        <dbReference type="EMBL" id="KAF3426076.1"/>
    </source>
</evidence>
<protein>
    <submittedName>
        <fullName evidence="1">Uncharacterized protein</fullName>
    </submittedName>
</protein>
<gene>
    <name evidence="1" type="ORF">E2986_13152</name>
</gene>
<dbReference type="EMBL" id="WNWW01000343">
    <property type="protein sequence ID" value="KAF3426076.1"/>
    <property type="molecule type" value="Genomic_DNA"/>
</dbReference>
<organism evidence="1 2">
    <name type="scientific">Frieseomelitta varia</name>
    <dbReference type="NCBI Taxonomy" id="561572"/>
    <lineage>
        <taxon>Eukaryota</taxon>
        <taxon>Metazoa</taxon>
        <taxon>Ecdysozoa</taxon>
        <taxon>Arthropoda</taxon>
        <taxon>Hexapoda</taxon>
        <taxon>Insecta</taxon>
        <taxon>Pterygota</taxon>
        <taxon>Neoptera</taxon>
        <taxon>Endopterygota</taxon>
        <taxon>Hymenoptera</taxon>
        <taxon>Apocrita</taxon>
        <taxon>Aculeata</taxon>
        <taxon>Apoidea</taxon>
        <taxon>Anthophila</taxon>
        <taxon>Apidae</taxon>
        <taxon>Frieseomelitta</taxon>
    </lineage>
</organism>
<evidence type="ECO:0000313" key="2">
    <source>
        <dbReference type="Proteomes" id="UP000655588"/>
    </source>
</evidence>